<keyword evidence="1" id="KW-0378">Hydrolase</keyword>
<evidence type="ECO:0000256" key="2">
    <source>
        <dbReference type="ARBA" id="ARBA00022963"/>
    </source>
</evidence>
<dbReference type="Proteomes" id="UP001372338">
    <property type="component" value="Unassembled WGS sequence"/>
</dbReference>
<comment type="caution">
    <text evidence="4">The sequence shown here is derived from an EMBL/GenBank/DDBJ whole genome shotgun (WGS) entry which is preliminary data.</text>
</comment>
<keyword evidence="2" id="KW-0442">Lipid degradation</keyword>
<proteinExistence type="predicted"/>
<dbReference type="GO" id="GO:0016042">
    <property type="term" value="P:lipid catabolic process"/>
    <property type="evidence" value="ECO:0007669"/>
    <property type="project" value="UniProtKB-KW"/>
</dbReference>
<keyword evidence="3" id="KW-0443">Lipid metabolism</keyword>
<dbReference type="InterPro" id="IPR036514">
    <property type="entry name" value="SGNH_hydro_sf"/>
</dbReference>
<dbReference type="Gene3D" id="3.40.50.1110">
    <property type="entry name" value="SGNH hydrolase"/>
    <property type="match status" value="2"/>
</dbReference>
<organism evidence="4 5">
    <name type="scientific">Crotalaria pallida</name>
    <name type="common">Smooth rattlebox</name>
    <name type="synonym">Crotalaria striata</name>
    <dbReference type="NCBI Taxonomy" id="3830"/>
    <lineage>
        <taxon>Eukaryota</taxon>
        <taxon>Viridiplantae</taxon>
        <taxon>Streptophyta</taxon>
        <taxon>Embryophyta</taxon>
        <taxon>Tracheophyta</taxon>
        <taxon>Spermatophyta</taxon>
        <taxon>Magnoliopsida</taxon>
        <taxon>eudicotyledons</taxon>
        <taxon>Gunneridae</taxon>
        <taxon>Pentapetalae</taxon>
        <taxon>rosids</taxon>
        <taxon>fabids</taxon>
        <taxon>Fabales</taxon>
        <taxon>Fabaceae</taxon>
        <taxon>Papilionoideae</taxon>
        <taxon>50 kb inversion clade</taxon>
        <taxon>genistoids sensu lato</taxon>
        <taxon>core genistoids</taxon>
        <taxon>Crotalarieae</taxon>
        <taxon>Crotalaria</taxon>
    </lineage>
</organism>
<dbReference type="PANTHER" id="PTHR46020">
    <property type="entry name" value="OSJNBB0059K02.9 PROTEIN"/>
    <property type="match status" value="1"/>
</dbReference>
<dbReference type="EMBL" id="JAYWIO010000003">
    <property type="protein sequence ID" value="KAK7274708.1"/>
    <property type="molecule type" value="Genomic_DNA"/>
</dbReference>
<dbReference type="PANTHER" id="PTHR46020:SF4">
    <property type="entry name" value="OS04G0650200 PROTEIN"/>
    <property type="match status" value="1"/>
</dbReference>
<gene>
    <name evidence="4" type="ORF">RIF29_15805</name>
</gene>
<reference evidence="4 5" key="1">
    <citation type="submission" date="2024-01" db="EMBL/GenBank/DDBJ databases">
        <title>The genomes of 5 underutilized Papilionoideae crops provide insights into root nodulation and disease resistanc.</title>
        <authorList>
            <person name="Yuan L."/>
        </authorList>
    </citation>
    <scope>NUCLEOTIDE SEQUENCE [LARGE SCALE GENOMIC DNA]</scope>
    <source>
        <strain evidence="4">ZHUSHIDOU_FW_LH</strain>
        <tissue evidence="4">Leaf</tissue>
    </source>
</reference>
<protein>
    <submittedName>
        <fullName evidence="4">Uncharacterized protein</fullName>
    </submittedName>
</protein>
<keyword evidence="5" id="KW-1185">Reference proteome</keyword>
<evidence type="ECO:0000313" key="5">
    <source>
        <dbReference type="Proteomes" id="UP001372338"/>
    </source>
</evidence>
<dbReference type="GO" id="GO:0016787">
    <property type="term" value="F:hydrolase activity"/>
    <property type="evidence" value="ECO:0007669"/>
    <property type="project" value="UniProtKB-KW"/>
</dbReference>
<name>A0AAN9FL83_CROPI</name>
<evidence type="ECO:0000256" key="1">
    <source>
        <dbReference type="ARBA" id="ARBA00022801"/>
    </source>
</evidence>
<dbReference type="AlphaFoldDB" id="A0AAN9FL83"/>
<evidence type="ECO:0000313" key="4">
    <source>
        <dbReference type="EMBL" id="KAK7274708.1"/>
    </source>
</evidence>
<accession>A0AAN9FL83</accession>
<sequence>MIEPYGMTFPGYPTGRASDGRLLTDFIAESLGIQSPVPYTSINLSKPDELKFGVNFAFGVGFHNILLKSNVDELNKKKDNVLILDLYDSFNSVINNPSTYNIQNPLVPCCVGKTSYKDFCGSKDKDANSYCRSLFFSKACDRAPTATAHSLLQLLHAFFRRHRVYWWRDKFDSAVIMGYVEF</sequence>
<evidence type="ECO:0000256" key="3">
    <source>
        <dbReference type="ARBA" id="ARBA00023098"/>
    </source>
</evidence>